<dbReference type="Proteomes" id="UP000054600">
    <property type="component" value="Unassembled WGS sequence"/>
</dbReference>
<accession>A0A0W0YLL1</accession>
<protein>
    <submittedName>
        <fullName evidence="1">Uncharacterized protein</fullName>
    </submittedName>
</protein>
<keyword evidence="2" id="KW-1185">Reference proteome</keyword>
<reference evidence="1 2" key="1">
    <citation type="submission" date="2015-11" db="EMBL/GenBank/DDBJ databases">
        <title>Genomic analysis of 38 Legionella species identifies large and diverse effector repertoires.</title>
        <authorList>
            <person name="Burstein D."/>
            <person name="Amaro F."/>
            <person name="Zusman T."/>
            <person name="Lifshitz Z."/>
            <person name="Cohen O."/>
            <person name="Gilbert J.A."/>
            <person name="Pupko T."/>
            <person name="Shuman H.A."/>
            <person name="Segal G."/>
        </authorList>
    </citation>
    <scope>NUCLEOTIDE SEQUENCE [LARGE SCALE GENOMIC DNA]</scope>
    <source>
        <strain evidence="1 2">ATCC 49655</strain>
    </source>
</reference>
<gene>
    <name evidence="1" type="ORF">Lsha_2311</name>
</gene>
<comment type="caution">
    <text evidence="1">The sequence shown here is derived from an EMBL/GenBank/DDBJ whole genome shotgun (WGS) entry which is preliminary data.</text>
</comment>
<dbReference type="STRING" id="1122169.Lsha_2311"/>
<proteinExistence type="predicted"/>
<name>A0A0W0YLL1_9GAMM</name>
<sequence>MGLCSPVCLQPGGVRTPTAIKLRSSAVPRLVHGIQESHSELRSLDTADKPRYGGVALNLMAVVRTPSRLQADRATAPGPFPDPRRHQLYVVLSASFGAKDLLKVAWCQYLEILRAKRRAQDDVVYQDKVSRLLPVT</sequence>
<dbReference type="AlphaFoldDB" id="A0A0W0YLL1"/>
<dbReference type="EMBL" id="LNYW01000066">
    <property type="protein sequence ID" value="KTD57470.1"/>
    <property type="molecule type" value="Genomic_DNA"/>
</dbReference>
<evidence type="ECO:0000313" key="1">
    <source>
        <dbReference type="EMBL" id="KTD57470.1"/>
    </source>
</evidence>
<evidence type="ECO:0000313" key="2">
    <source>
        <dbReference type="Proteomes" id="UP000054600"/>
    </source>
</evidence>
<organism evidence="1 2">
    <name type="scientific">Legionella shakespearei DSM 23087</name>
    <dbReference type="NCBI Taxonomy" id="1122169"/>
    <lineage>
        <taxon>Bacteria</taxon>
        <taxon>Pseudomonadati</taxon>
        <taxon>Pseudomonadota</taxon>
        <taxon>Gammaproteobacteria</taxon>
        <taxon>Legionellales</taxon>
        <taxon>Legionellaceae</taxon>
        <taxon>Legionella</taxon>
    </lineage>
</organism>
<dbReference type="PATRIC" id="fig|1122169.6.peg.2658"/>